<dbReference type="InterPro" id="IPR006091">
    <property type="entry name" value="Acyl-CoA_Oxase/DH_mid-dom"/>
</dbReference>
<accession>A0A316UFC8</accession>
<dbReference type="PANTHER" id="PTHR48083">
    <property type="entry name" value="MEDIUM-CHAIN SPECIFIC ACYL-COA DEHYDROGENASE, MITOCHONDRIAL-RELATED"/>
    <property type="match status" value="1"/>
</dbReference>
<evidence type="ECO:0000259" key="9">
    <source>
        <dbReference type="Pfam" id="PF02771"/>
    </source>
</evidence>
<evidence type="ECO:0000256" key="2">
    <source>
        <dbReference type="ARBA" id="ARBA00009347"/>
    </source>
</evidence>
<dbReference type="Gene3D" id="1.10.540.10">
    <property type="entry name" value="Acyl-CoA dehydrogenase/oxidase, N-terminal domain"/>
    <property type="match status" value="1"/>
</dbReference>
<evidence type="ECO:0000313" key="10">
    <source>
        <dbReference type="EMBL" id="PWN23638.1"/>
    </source>
</evidence>
<dbReference type="GO" id="GO:0050660">
    <property type="term" value="F:flavin adenine dinucleotide binding"/>
    <property type="evidence" value="ECO:0007669"/>
    <property type="project" value="InterPro"/>
</dbReference>
<dbReference type="Proteomes" id="UP000245942">
    <property type="component" value="Unassembled WGS sequence"/>
</dbReference>
<evidence type="ECO:0000259" key="7">
    <source>
        <dbReference type="Pfam" id="PF00441"/>
    </source>
</evidence>
<dbReference type="InterPro" id="IPR036250">
    <property type="entry name" value="AcylCo_DH-like_C"/>
</dbReference>
<evidence type="ECO:0000256" key="6">
    <source>
        <dbReference type="RuleBase" id="RU362125"/>
    </source>
</evidence>
<evidence type="ECO:0000256" key="3">
    <source>
        <dbReference type="ARBA" id="ARBA00022630"/>
    </source>
</evidence>
<comment type="cofactor">
    <cofactor evidence="1 6">
        <name>FAD</name>
        <dbReference type="ChEBI" id="CHEBI:57692"/>
    </cofactor>
</comment>
<gene>
    <name evidence="10" type="ORF">BCV69DRAFT_291680</name>
</gene>
<dbReference type="RefSeq" id="XP_025350798.1">
    <property type="nucleotide sequence ID" value="XM_025493760.1"/>
</dbReference>
<dbReference type="Pfam" id="PF02770">
    <property type="entry name" value="Acyl-CoA_dh_M"/>
    <property type="match status" value="1"/>
</dbReference>
<reference evidence="10 11" key="1">
    <citation type="journal article" date="2018" name="Mol. Biol. Evol.">
        <title>Broad Genomic Sampling Reveals a Smut Pathogenic Ancestry of the Fungal Clade Ustilaginomycotina.</title>
        <authorList>
            <person name="Kijpornyongpan T."/>
            <person name="Mondo S.J."/>
            <person name="Barry K."/>
            <person name="Sandor L."/>
            <person name="Lee J."/>
            <person name="Lipzen A."/>
            <person name="Pangilinan J."/>
            <person name="LaButti K."/>
            <person name="Hainaut M."/>
            <person name="Henrissat B."/>
            <person name="Grigoriev I.V."/>
            <person name="Spatafora J.W."/>
            <person name="Aime M.C."/>
        </authorList>
    </citation>
    <scope>NUCLEOTIDE SEQUENCE [LARGE SCALE GENOMIC DNA]</scope>
    <source>
        <strain evidence="10 11">MCA 4718</strain>
    </source>
</reference>
<protein>
    <submittedName>
        <fullName evidence="10">Acyl-CoA dehydrogenase NM domain-like protein</fullName>
    </submittedName>
</protein>
<dbReference type="InterPro" id="IPR037069">
    <property type="entry name" value="AcylCoA_DH/ox_N_sf"/>
</dbReference>
<sequence>MATLQAFSEPPWVNQPSPFYNESHHRLRKWAIAWADKYLAPVAASWEASGKRDEAVFAQAGKDGILLAFAFGAKMDATAAAAAGVSPPAGIKPEEWDNFHDFVLIDSLCTVGSGSAFMSLHSGLAYGAGPIIHFGSPELKKRLLPDLLNGKQRISLAITEPNAGSDVANVGGTTAEKSKDGKHYIVSGLKKWITNGIYSDSFTVLARTSGKAGDPTGLSFLVVPRTEGVSTKQMAMVGAHATGTTLVEMDEVKVPVENLIGKEGDGLKYCFYNFNHERLTIAFIALRYSRVCLEDAIAHCRRRIVFGKPLLEQPVVRHKFAHCAREVEALQSWCETLTYEQQQLSTLEANVRTGGRTALLKAHAGIVLEKTVRECTQQLGGMGITKGGAGGRIERIYREVHMLTIPGGAENLLLDLGVREELKLVAKRQGHKL</sequence>
<dbReference type="GO" id="GO:0033539">
    <property type="term" value="P:fatty acid beta-oxidation using acyl-CoA dehydrogenase"/>
    <property type="evidence" value="ECO:0007669"/>
    <property type="project" value="TreeGrafter"/>
</dbReference>
<dbReference type="OrthoDB" id="2588832at2759"/>
<feature type="domain" description="Acyl-CoA dehydrogenase/oxidase C-terminal" evidence="7">
    <location>
        <begin position="264"/>
        <end position="417"/>
    </location>
</feature>
<dbReference type="Gene3D" id="2.40.110.10">
    <property type="entry name" value="Butyryl-CoA Dehydrogenase, subunit A, domain 2"/>
    <property type="match status" value="1"/>
</dbReference>
<dbReference type="InterPro" id="IPR046373">
    <property type="entry name" value="Acyl-CoA_Oxase/DH_mid-dom_sf"/>
</dbReference>
<feature type="domain" description="Acyl-CoA dehydrogenase/oxidase N-terminal" evidence="9">
    <location>
        <begin position="22"/>
        <end position="151"/>
    </location>
</feature>
<dbReference type="InterPro" id="IPR013786">
    <property type="entry name" value="AcylCoA_DH/ox_N"/>
</dbReference>
<keyword evidence="3 6" id="KW-0285">Flavoprotein</keyword>
<comment type="similarity">
    <text evidence="2 6">Belongs to the acyl-CoA dehydrogenase family.</text>
</comment>
<dbReference type="Gene3D" id="1.20.140.10">
    <property type="entry name" value="Butyryl-CoA Dehydrogenase, subunit A, domain 3"/>
    <property type="match status" value="1"/>
</dbReference>
<dbReference type="EMBL" id="KZ819321">
    <property type="protein sequence ID" value="PWN23638.1"/>
    <property type="molecule type" value="Genomic_DNA"/>
</dbReference>
<proteinExistence type="inferred from homology"/>
<dbReference type="GO" id="GO:0005737">
    <property type="term" value="C:cytoplasm"/>
    <property type="evidence" value="ECO:0007669"/>
    <property type="project" value="TreeGrafter"/>
</dbReference>
<name>A0A316UFC8_9BASI</name>
<keyword evidence="4 6" id="KW-0274">FAD</keyword>
<keyword evidence="11" id="KW-1185">Reference proteome</keyword>
<dbReference type="GeneID" id="37015494"/>
<dbReference type="STRING" id="1684307.A0A316UFC8"/>
<evidence type="ECO:0000256" key="5">
    <source>
        <dbReference type="ARBA" id="ARBA00023002"/>
    </source>
</evidence>
<evidence type="ECO:0000256" key="4">
    <source>
        <dbReference type="ARBA" id="ARBA00022827"/>
    </source>
</evidence>
<dbReference type="AlphaFoldDB" id="A0A316UFC8"/>
<dbReference type="InterPro" id="IPR009100">
    <property type="entry name" value="AcylCoA_DH/oxidase_NM_dom_sf"/>
</dbReference>
<feature type="domain" description="Acyl-CoA oxidase/dehydrogenase middle" evidence="8">
    <location>
        <begin position="156"/>
        <end position="252"/>
    </location>
</feature>
<keyword evidence="5 6" id="KW-0560">Oxidoreductase</keyword>
<organism evidence="10 11">
    <name type="scientific">Pseudomicrostroma glucosiphilum</name>
    <dbReference type="NCBI Taxonomy" id="1684307"/>
    <lineage>
        <taxon>Eukaryota</taxon>
        <taxon>Fungi</taxon>
        <taxon>Dikarya</taxon>
        <taxon>Basidiomycota</taxon>
        <taxon>Ustilaginomycotina</taxon>
        <taxon>Exobasidiomycetes</taxon>
        <taxon>Microstromatales</taxon>
        <taxon>Microstromatales incertae sedis</taxon>
        <taxon>Pseudomicrostroma</taxon>
    </lineage>
</organism>
<evidence type="ECO:0000259" key="8">
    <source>
        <dbReference type="Pfam" id="PF02770"/>
    </source>
</evidence>
<dbReference type="GO" id="GO:0003995">
    <property type="term" value="F:acyl-CoA dehydrogenase activity"/>
    <property type="evidence" value="ECO:0007669"/>
    <property type="project" value="TreeGrafter"/>
</dbReference>
<dbReference type="InterPro" id="IPR050741">
    <property type="entry name" value="Acyl-CoA_dehydrogenase"/>
</dbReference>
<evidence type="ECO:0000256" key="1">
    <source>
        <dbReference type="ARBA" id="ARBA00001974"/>
    </source>
</evidence>
<dbReference type="Pfam" id="PF00441">
    <property type="entry name" value="Acyl-CoA_dh_1"/>
    <property type="match status" value="1"/>
</dbReference>
<dbReference type="SUPFAM" id="SSF56645">
    <property type="entry name" value="Acyl-CoA dehydrogenase NM domain-like"/>
    <property type="match status" value="1"/>
</dbReference>
<dbReference type="InterPro" id="IPR009075">
    <property type="entry name" value="AcylCo_DH/oxidase_C"/>
</dbReference>
<dbReference type="PANTHER" id="PTHR48083:SF28">
    <property type="entry name" value="ACYL-COA DEHYDROGENASE FAMILY PROTEIN (AFU_ORTHOLOGUE AFUA_6G10880)-RELATED"/>
    <property type="match status" value="1"/>
</dbReference>
<dbReference type="SUPFAM" id="SSF47203">
    <property type="entry name" value="Acyl-CoA dehydrogenase C-terminal domain-like"/>
    <property type="match status" value="1"/>
</dbReference>
<evidence type="ECO:0000313" key="11">
    <source>
        <dbReference type="Proteomes" id="UP000245942"/>
    </source>
</evidence>
<dbReference type="Pfam" id="PF02771">
    <property type="entry name" value="Acyl-CoA_dh_N"/>
    <property type="match status" value="1"/>
</dbReference>